<dbReference type="Proteomes" id="UP001460270">
    <property type="component" value="Unassembled WGS sequence"/>
</dbReference>
<accession>A0AAW0P9I6</accession>
<evidence type="ECO:0000313" key="2">
    <source>
        <dbReference type="EMBL" id="KAK7913367.1"/>
    </source>
</evidence>
<evidence type="ECO:0000313" key="3">
    <source>
        <dbReference type="Proteomes" id="UP001460270"/>
    </source>
</evidence>
<comment type="caution">
    <text evidence="2">The sequence shown here is derived from an EMBL/GenBank/DDBJ whole genome shotgun (WGS) entry which is preliminary data.</text>
</comment>
<protein>
    <recommendedName>
        <fullName evidence="4">Nucleolar 27S pre-rRNA processing Urb2/Npa2 C-terminal domain-containing protein</fullName>
    </recommendedName>
</protein>
<feature type="compositionally biased region" description="Acidic residues" evidence="1">
    <location>
        <begin position="145"/>
        <end position="155"/>
    </location>
</feature>
<dbReference type="EMBL" id="JBBPFD010000009">
    <property type="protein sequence ID" value="KAK7913367.1"/>
    <property type="molecule type" value="Genomic_DNA"/>
</dbReference>
<dbReference type="PANTHER" id="PTHR15682">
    <property type="entry name" value="UNHEALTHY RIBOSOME BIOGENESIS PROTEIN 2 HOMOLOG"/>
    <property type="match status" value="1"/>
</dbReference>
<organism evidence="2 3">
    <name type="scientific">Mugilogobius chulae</name>
    <name type="common">yellowstripe goby</name>
    <dbReference type="NCBI Taxonomy" id="88201"/>
    <lineage>
        <taxon>Eukaryota</taxon>
        <taxon>Metazoa</taxon>
        <taxon>Chordata</taxon>
        <taxon>Craniata</taxon>
        <taxon>Vertebrata</taxon>
        <taxon>Euteleostomi</taxon>
        <taxon>Actinopterygii</taxon>
        <taxon>Neopterygii</taxon>
        <taxon>Teleostei</taxon>
        <taxon>Neoteleostei</taxon>
        <taxon>Acanthomorphata</taxon>
        <taxon>Gobiaria</taxon>
        <taxon>Gobiiformes</taxon>
        <taxon>Gobioidei</taxon>
        <taxon>Gobiidae</taxon>
        <taxon>Gobionellinae</taxon>
        <taxon>Mugilogobius</taxon>
    </lineage>
</organism>
<evidence type="ECO:0000256" key="1">
    <source>
        <dbReference type="SAM" id="MobiDB-lite"/>
    </source>
</evidence>
<feature type="region of interest" description="Disordered" evidence="1">
    <location>
        <begin position="143"/>
        <end position="164"/>
    </location>
</feature>
<dbReference type="GO" id="GO:0005730">
    <property type="term" value="C:nucleolus"/>
    <property type="evidence" value="ECO:0007669"/>
    <property type="project" value="TreeGrafter"/>
</dbReference>
<evidence type="ECO:0008006" key="4">
    <source>
        <dbReference type="Google" id="ProtNLM"/>
    </source>
</evidence>
<sequence>MAAIYSGIHLKLKSTQTPWEDKIKLARFAWISSQCLLPNKEQVLLDWCTHALTGWYNKKVEFPQNVLEGLWCYLDDLLHSRKLHCLVKEKKTISLRLNMAQYELMVSLLSRLIALACHQLQQHSVSPKSDLDIEAILNQSACDGDKEELDPDPQDDLPTYSKYNPKSTEKLTSAKIFEVLLLALRCYSSVQRQQANPNRVFTLVTNQLFQPLIFLRHWMSSAALSSPKQLLMSQQMCRDIRINIDTILQSALFASEHMSLYQDELTKVDSGKKVSGAKGPLRPASVLLCKLTVQSNCDSSVYYAVKSSMVSVLFKLFLESYGAAKGERNEEQGMLCFSFLVTLSEALDLGLESHLSKKCPSPESPPCVPESWNLALLAVESLLNNALVGNIYNVAADRIRYGEVQLKFYRNLAEILLKQAQPSFPAWFRCLKALLSLNHLILEPDLEQLLSLAWVNLDCTDSRVLRAKQVTLCSLIQTYTKLRQLPKFFSDLLSVISESTLDHFKPPLLCEEVSSTLRACLLDTPPSQAIEICSVVLQNIKKCVPQKQMTDEMKAQNEIAFTADSSLKVMSLSQILHSVLFSVKTLDNGSPLPLVRQTQRFMETMYEVIKELQQYFVDMEMQSKQSQKTPKKGKRALKVVNSETNIPLTQNAVEATLLLRYTWVEMDTLFSLHCSKYSSPEPVSQVTSENEDQTTCPLTEYIHSLLSGKDFTQSAVIANSPFGSLLLRRLVLQQMKKMLSQMGWAVVYCECSSFQVAYWYLVISNLPLILPFLGDKDLHCISTILIGSQLEISVEEMDTSSNCLTISLISSQFLKSHIFPELPSLFSVTLQFLLQSLLSVMKTAHRDLDIFQNTTEIQKEMIVEGIKTSLTNSGASVELSSTQTKDIFKILRIMQVLNPDGMSAEDLSTSFLLLIFMFTSTSCQTKDLDSSSPALLKQLLEVLICLLDGTHFPNVLKFIHGGTLLQAVVSSVLRHSLKSSENKDWSDLVKEMQAFIKLLVQLIITRSSSVRLNLNQLASFLCSQGTKDKLANRPSSTNTATHKVSTLTTHVLLASLSTFSRTLTCNLGKSKSLDELLTQILTQTTATLGLAVESLLKPNAVLKMSSIVCQAYVVEVVTVMLKCELSLLSIEENKHTHSISHMPLYRALVCRPIEFLVSSLDLLSTFYSSVEKTEEKQDTNKKMNDLDDLFMKILHCSQKLLTDNWTSLTNHSELESAVQKLLSHLVEKCSSERFNLMLLKIREGLDTAKLRSGNYKEVLSTVILIKLLFCCPLPEACFNALWLIAPQILSTMMFLVKSSSQDVSLNLPFTVPVVTTVTTLLRQGEGVIANPHHVTMVLGAIQCVPLDRLAPAAYNATFTAIHEALFAIIKCHPQV</sequence>
<reference evidence="3" key="1">
    <citation type="submission" date="2024-04" db="EMBL/GenBank/DDBJ databases">
        <title>Salinicola lusitanus LLJ914,a marine bacterium isolated from the Okinawa Trough.</title>
        <authorList>
            <person name="Li J."/>
        </authorList>
    </citation>
    <scope>NUCLEOTIDE SEQUENCE [LARGE SCALE GENOMIC DNA]</scope>
</reference>
<name>A0AAW0P9I6_9GOBI</name>
<proteinExistence type="predicted"/>
<dbReference type="InterPro" id="IPR052609">
    <property type="entry name" value="Ribosome_Biogenesis_Reg"/>
</dbReference>
<gene>
    <name evidence="2" type="ORF">WMY93_013578</name>
</gene>
<keyword evidence="3" id="KW-1185">Reference proteome</keyword>
<dbReference type="GO" id="GO:0042254">
    <property type="term" value="P:ribosome biogenesis"/>
    <property type="evidence" value="ECO:0007669"/>
    <property type="project" value="TreeGrafter"/>
</dbReference>
<dbReference type="PANTHER" id="PTHR15682:SF2">
    <property type="entry name" value="UNHEALTHY RIBOSOME BIOGENESIS PROTEIN 2 HOMOLOG"/>
    <property type="match status" value="1"/>
</dbReference>